<feature type="compositionally biased region" description="Polar residues" evidence="1">
    <location>
        <begin position="8"/>
        <end position="26"/>
    </location>
</feature>
<gene>
    <name evidence="2" type="ORF">L195_g064626</name>
</gene>
<dbReference type="Proteomes" id="UP000236291">
    <property type="component" value="Unassembled WGS sequence"/>
</dbReference>
<evidence type="ECO:0000313" key="2">
    <source>
        <dbReference type="EMBL" id="PNX69861.1"/>
    </source>
</evidence>
<comment type="caution">
    <text evidence="2">The sequence shown here is derived from an EMBL/GenBank/DDBJ whole genome shotgun (WGS) entry which is preliminary data.</text>
</comment>
<evidence type="ECO:0000256" key="1">
    <source>
        <dbReference type="SAM" id="MobiDB-lite"/>
    </source>
</evidence>
<reference evidence="2 3" key="1">
    <citation type="journal article" date="2014" name="Am. J. Bot.">
        <title>Genome assembly and annotation for red clover (Trifolium pratense; Fabaceae).</title>
        <authorList>
            <person name="Istvanek J."/>
            <person name="Jaros M."/>
            <person name="Krenek A."/>
            <person name="Repkova J."/>
        </authorList>
    </citation>
    <scope>NUCLEOTIDE SEQUENCE [LARGE SCALE GENOMIC DNA]</scope>
    <source>
        <strain evidence="3">cv. Tatra</strain>
        <tissue evidence="2">Young leaves</tissue>
    </source>
</reference>
<name>A0A2K3KUA0_TRIPR</name>
<reference evidence="2 3" key="2">
    <citation type="journal article" date="2017" name="Front. Plant Sci.">
        <title>Gene Classification and Mining of Molecular Markers Useful in Red Clover (Trifolium pratense) Breeding.</title>
        <authorList>
            <person name="Istvanek J."/>
            <person name="Dluhosova J."/>
            <person name="Dluhos P."/>
            <person name="Patkova L."/>
            <person name="Nedelnik J."/>
            <person name="Repkova J."/>
        </authorList>
    </citation>
    <scope>NUCLEOTIDE SEQUENCE [LARGE SCALE GENOMIC DNA]</scope>
    <source>
        <strain evidence="3">cv. Tatra</strain>
        <tissue evidence="2">Young leaves</tissue>
    </source>
</reference>
<protein>
    <submittedName>
        <fullName evidence="2">Uncharacterized protein</fullName>
    </submittedName>
</protein>
<accession>A0A2K3KUA0</accession>
<evidence type="ECO:0000313" key="3">
    <source>
        <dbReference type="Proteomes" id="UP000236291"/>
    </source>
</evidence>
<proteinExistence type="predicted"/>
<feature type="non-terminal residue" evidence="2">
    <location>
        <position position="60"/>
    </location>
</feature>
<dbReference type="AlphaFoldDB" id="A0A2K3KUA0"/>
<dbReference type="EMBL" id="ASHM01259271">
    <property type="protein sequence ID" value="PNX69861.1"/>
    <property type="molecule type" value="Genomic_DNA"/>
</dbReference>
<organism evidence="2 3">
    <name type="scientific">Trifolium pratense</name>
    <name type="common">Red clover</name>
    <dbReference type="NCBI Taxonomy" id="57577"/>
    <lineage>
        <taxon>Eukaryota</taxon>
        <taxon>Viridiplantae</taxon>
        <taxon>Streptophyta</taxon>
        <taxon>Embryophyta</taxon>
        <taxon>Tracheophyta</taxon>
        <taxon>Spermatophyta</taxon>
        <taxon>Magnoliopsida</taxon>
        <taxon>eudicotyledons</taxon>
        <taxon>Gunneridae</taxon>
        <taxon>Pentapetalae</taxon>
        <taxon>rosids</taxon>
        <taxon>fabids</taxon>
        <taxon>Fabales</taxon>
        <taxon>Fabaceae</taxon>
        <taxon>Papilionoideae</taxon>
        <taxon>50 kb inversion clade</taxon>
        <taxon>NPAAA clade</taxon>
        <taxon>Hologalegina</taxon>
        <taxon>IRL clade</taxon>
        <taxon>Trifolieae</taxon>
        <taxon>Trifolium</taxon>
    </lineage>
</organism>
<feature type="region of interest" description="Disordered" evidence="1">
    <location>
        <begin position="1"/>
        <end position="60"/>
    </location>
</feature>
<feature type="compositionally biased region" description="Basic and acidic residues" evidence="1">
    <location>
        <begin position="49"/>
        <end position="60"/>
    </location>
</feature>
<sequence>MSDLVFDSNVNTSETTTEVASQNPKSVSEVVETLISIADNPNQDNLGSDAEKRDLNNMSV</sequence>